<evidence type="ECO:0000313" key="3">
    <source>
        <dbReference type="Proteomes" id="UP000235786"/>
    </source>
</evidence>
<dbReference type="InterPro" id="IPR029039">
    <property type="entry name" value="Flavoprotein-like_sf"/>
</dbReference>
<dbReference type="GO" id="GO:0005829">
    <property type="term" value="C:cytosol"/>
    <property type="evidence" value="ECO:0007669"/>
    <property type="project" value="TreeGrafter"/>
</dbReference>
<dbReference type="OrthoDB" id="68575at2759"/>
<dbReference type="InterPro" id="IPR050712">
    <property type="entry name" value="NAD(P)H-dep_reductase"/>
</dbReference>
<dbReference type="Gene3D" id="3.40.50.360">
    <property type="match status" value="1"/>
</dbReference>
<proteinExistence type="predicted"/>
<dbReference type="Pfam" id="PF03358">
    <property type="entry name" value="FMN_red"/>
    <property type="match status" value="1"/>
</dbReference>
<dbReference type="PANTHER" id="PTHR30543:SF21">
    <property type="entry name" value="NAD(P)H-DEPENDENT FMN REDUCTASE LOT6"/>
    <property type="match status" value="1"/>
</dbReference>
<dbReference type="GO" id="GO:0016491">
    <property type="term" value="F:oxidoreductase activity"/>
    <property type="evidence" value="ECO:0007669"/>
    <property type="project" value="InterPro"/>
</dbReference>
<dbReference type="STRING" id="1149755.A0A2J6RKU4"/>
<name>A0A2J6RKU4_HYAVF</name>
<accession>A0A2J6RKU4</accession>
<protein>
    <submittedName>
        <fullName evidence="2">Flavo protein</fullName>
    </submittedName>
</protein>
<feature type="domain" description="NADPH-dependent FMN reductase-like" evidence="1">
    <location>
        <begin position="7"/>
        <end position="157"/>
    </location>
</feature>
<organism evidence="2 3">
    <name type="scientific">Hyaloscypha variabilis (strain UAMH 11265 / GT02V1 / F)</name>
    <name type="common">Meliniomyces variabilis</name>
    <dbReference type="NCBI Taxonomy" id="1149755"/>
    <lineage>
        <taxon>Eukaryota</taxon>
        <taxon>Fungi</taxon>
        <taxon>Dikarya</taxon>
        <taxon>Ascomycota</taxon>
        <taxon>Pezizomycotina</taxon>
        <taxon>Leotiomycetes</taxon>
        <taxon>Helotiales</taxon>
        <taxon>Hyaloscyphaceae</taxon>
        <taxon>Hyaloscypha</taxon>
        <taxon>Hyaloscypha variabilis</taxon>
    </lineage>
</organism>
<dbReference type="EMBL" id="KZ613947">
    <property type="protein sequence ID" value="PMD39144.1"/>
    <property type="molecule type" value="Genomic_DNA"/>
</dbReference>
<dbReference type="SUPFAM" id="SSF52218">
    <property type="entry name" value="Flavoproteins"/>
    <property type="match status" value="1"/>
</dbReference>
<dbReference type="GO" id="GO:0010181">
    <property type="term" value="F:FMN binding"/>
    <property type="evidence" value="ECO:0007669"/>
    <property type="project" value="TreeGrafter"/>
</dbReference>
<dbReference type="Proteomes" id="UP000235786">
    <property type="component" value="Unassembled WGS sequence"/>
</dbReference>
<keyword evidence="3" id="KW-1185">Reference proteome</keyword>
<evidence type="ECO:0000259" key="1">
    <source>
        <dbReference type="Pfam" id="PF03358"/>
    </source>
</evidence>
<dbReference type="PANTHER" id="PTHR30543">
    <property type="entry name" value="CHROMATE REDUCTASE"/>
    <property type="match status" value="1"/>
</dbReference>
<dbReference type="InterPro" id="IPR005025">
    <property type="entry name" value="FMN_Rdtase-like_dom"/>
</dbReference>
<dbReference type="AlphaFoldDB" id="A0A2J6RKU4"/>
<sequence>MAAITKKIAIITGSTRAVRIGPQVAKFVNEVLEANIASPKGKDATFTLSQVDIATFKLPVFDEAVVPATVPMFAQFEHEHSKAWSAEISKYDGYVIVTAEYNIGIPAAVKNAVDYLYNEIKGKPFLIISYGILGGGSANDALNLSLTKGIHAHVVETRPKLAFAKNEPFEYGLPLDMRLASTGQLGEQTLKEWNDDKSDIVKGFEELKEYLVNTLEPTPV</sequence>
<reference evidence="2 3" key="1">
    <citation type="submission" date="2016-04" db="EMBL/GenBank/DDBJ databases">
        <title>A degradative enzymes factory behind the ericoid mycorrhizal symbiosis.</title>
        <authorList>
            <consortium name="DOE Joint Genome Institute"/>
            <person name="Martino E."/>
            <person name="Morin E."/>
            <person name="Grelet G."/>
            <person name="Kuo A."/>
            <person name="Kohler A."/>
            <person name="Daghino S."/>
            <person name="Barry K."/>
            <person name="Choi C."/>
            <person name="Cichocki N."/>
            <person name="Clum A."/>
            <person name="Copeland A."/>
            <person name="Hainaut M."/>
            <person name="Haridas S."/>
            <person name="Labutti K."/>
            <person name="Lindquist E."/>
            <person name="Lipzen A."/>
            <person name="Khouja H.-R."/>
            <person name="Murat C."/>
            <person name="Ohm R."/>
            <person name="Olson A."/>
            <person name="Spatafora J."/>
            <person name="Veneault-Fourrey C."/>
            <person name="Henrissat B."/>
            <person name="Grigoriev I."/>
            <person name="Martin F."/>
            <person name="Perotto S."/>
        </authorList>
    </citation>
    <scope>NUCLEOTIDE SEQUENCE [LARGE SCALE GENOMIC DNA]</scope>
    <source>
        <strain evidence="2 3">F</strain>
    </source>
</reference>
<gene>
    <name evidence="2" type="ORF">L207DRAFT_584529</name>
</gene>
<evidence type="ECO:0000313" key="2">
    <source>
        <dbReference type="EMBL" id="PMD39144.1"/>
    </source>
</evidence>